<comment type="caution">
    <text evidence="2">The sequence shown here is derived from an EMBL/GenBank/DDBJ whole genome shotgun (WGS) entry which is preliminary data.</text>
</comment>
<dbReference type="PANTHER" id="PTHR11138:SF5">
    <property type="entry name" value="METHIONYL-TRNA FORMYLTRANSFERASE, MITOCHONDRIAL"/>
    <property type="match status" value="1"/>
</dbReference>
<accession>A0ABT4VCB3</accession>
<gene>
    <name evidence="2" type="ORF">PF021_01435</name>
</gene>
<proteinExistence type="predicted"/>
<evidence type="ECO:0000313" key="3">
    <source>
        <dbReference type="Proteomes" id="UP001210261"/>
    </source>
</evidence>
<dbReference type="Gene3D" id="3.40.50.12230">
    <property type="match status" value="1"/>
</dbReference>
<dbReference type="RefSeq" id="WP_271020627.1">
    <property type="nucleotide sequence ID" value="NZ_JAQHXR010000001.1"/>
</dbReference>
<dbReference type="PANTHER" id="PTHR11138">
    <property type="entry name" value="METHIONYL-TRNA FORMYLTRANSFERASE"/>
    <property type="match status" value="1"/>
</dbReference>
<dbReference type="Proteomes" id="UP001210261">
    <property type="component" value="Unassembled WGS sequence"/>
</dbReference>
<dbReference type="InterPro" id="IPR002376">
    <property type="entry name" value="Formyl_transf_N"/>
</dbReference>
<evidence type="ECO:0000259" key="1">
    <source>
        <dbReference type="Pfam" id="PF00551"/>
    </source>
</evidence>
<keyword evidence="3" id="KW-1185">Reference proteome</keyword>
<dbReference type="SUPFAM" id="SSF53328">
    <property type="entry name" value="Formyltransferase"/>
    <property type="match status" value="1"/>
</dbReference>
<feature type="domain" description="Formyl transferase N-terminal" evidence="1">
    <location>
        <begin position="56"/>
        <end position="151"/>
    </location>
</feature>
<dbReference type="InterPro" id="IPR036477">
    <property type="entry name" value="Formyl_transf_N_sf"/>
</dbReference>
<reference evidence="2 3" key="1">
    <citation type="submission" date="2023-01" db="EMBL/GenBank/DDBJ databases">
        <title>Description of Helicobacter ibis sp. nov. isolated from faecal droppings of black-faced ibis (Theristicus melanopis).</title>
        <authorList>
            <person name="Lopez-Cantillo M."/>
            <person name="Vidal-Veuthey B."/>
            <person name="Mella A."/>
            <person name="De La Haba R."/>
            <person name="Collado L."/>
        </authorList>
    </citation>
    <scope>NUCLEOTIDE SEQUENCE [LARGE SCALE GENOMIC DNA]</scope>
    <source>
        <strain evidence="2 3">A82</strain>
    </source>
</reference>
<organism evidence="2 3">
    <name type="scientific">Helicobacter ibis</name>
    <dbReference type="NCBI Taxonomy" id="2962633"/>
    <lineage>
        <taxon>Bacteria</taxon>
        <taxon>Pseudomonadati</taxon>
        <taxon>Campylobacterota</taxon>
        <taxon>Epsilonproteobacteria</taxon>
        <taxon>Campylobacterales</taxon>
        <taxon>Helicobacteraceae</taxon>
        <taxon>Helicobacter</taxon>
    </lineage>
</organism>
<name>A0ABT4VCB3_9HELI</name>
<evidence type="ECO:0000313" key="2">
    <source>
        <dbReference type="EMBL" id="MDA3968334.1"/>
    </source>
</evidence>
<dbReference type="EMBL" id="JAQHXR010000001">
    <property type="protein sequence ID" value="MDA3968334.1"/>
    <property type="molecule type" value="Genomic_DNA"/>
</dbReference>
<protein>
    <submittedName>
        <fullName evidence="2">Formyltransferase family protein</fullName>
    </submittedName>
</protein>
<dbReference type="Pfam" id="PF00551">
    <property type="entry name" value="Formyl_trans_N"/>
    <property type="match status" value="1"/>
</dbReference>
<sequence length="214" mass="24335">MKKIVFLGTKNIGRICLEDLYFRQESLGVSLVAVLAGQRGETIVEFCKEKNIKLLDCLDDLHTLGADILFSVQYDEILKESHIKSIKEMAFNLHLAPLPEYRGCNQFSFAIMNEDKEFGVTLHKLDCGIDSGDIVFEKRFPIPQDCFVDELLELANSHGVELFCKNLENMIYGRYMLKSQSTIEAKKEFHLRSEIESLKHIKLEILCGGGGQIN</sequence>